<keyword evidence="2" id="KW-1185">Reference proteome</keyword>
<evidence type="ECO:0000256" key="1">
    <source>
        <dbReference type="SAM" id="MobiDB-lite"/>
    </source>
</evidence>
<reference evidence="2" key="1">
    <citation type="journal article" date="2013" name="Genetics">
        <title>The draft genome and transcriptome of Panagrellus redivivus are shaped by the harsh demands of a free-living lifestyle.</title>
        <authorList>
            <person name="Srinivasan J."/>
            <person name="Dillman A.R."/>
            <person name="Macchietto M.G."/>
            <person name="Heikkinen L."/>
            <person name="Lakso M."/>
            <person name="Fracchia K.M."/>
            <person name="Antoshechkin I."/>
            <person name="Mortazavi A."/>
            <person name="Wong G."/>
            <person name="Sternberg P.W."/>
        </authorList>
    </citation>
    <scope>NUCLEOTIDE SEQUENCE [LARGE SCALE GENOMIC DNA]</scope>
    <source>
        <strain evidence="2">MT8872</strain>
    </source>
</reference>
<name>A0A7E4VU81_PANRE</name>
<sequence>MAGDHPDDKIVSFKKDEPFQLQLLSTMRYFTELFIFGLFSEISAVFINPYSYGSYDPAAENPQTYQYYARYFNPNPHNPYAPYPTHMKPGRFTLPRMYQIDPAYASRYPPNYAETLPYATYPQQQQGKHSPRRRNNLNLSRGRESVAVFPDGCGQSSQSSGNEGGNQAIFGQYRRRPSNSIRRSMRIKGRSHRRSQGGGRRRFYPKSETELLLDRLDGKNGGGTKRKITPPTPKKPKPQPKSETQLLLERLDRGGGVRPTPNGNGRGIQPKSETQLLLERLDGGGGWGTPKSETQLLLERLDAGSNVFVTGNAYSSGISKNKYGRPRWIDTQPSPDVTAKFAASSGVVRPRLRGEIVHGQWQNY</sequence>
<feature type="compositionally biased region" description="Basic and acidic residues" evidence="1">
    <location>
        <begin position="205"/>
        <end position="218"/>
    </location>
</feature>
<dbReference type="AlphaFoldDB" id="A0A7E4VU81"/>
<feature type="region of interest" description="Disordered" evidence="1">
    <location>
        <begin position="147"/>
        <end position="272"/>
    </location>
</feature>
<dbReference type="Proteomes" id="UP000492821">
    <property type="component" value="Unassembled WGS sequence"/>
</dbReference>
<evidence type="ECO:0000313" key="3">
    <source>
        <dbReference type="WBParaSite" id="Pan_g3292.t3"/>
    </source>
</evidence>
<proteinExistence type="predicted"/>
<reference evidence="3" key="2">
    <citation type="submission" date="2020-10" db="UniProtKB">
        <authorList>
            <consortium name="WormBaseParasite"/>
        </authorList>
    </citation>
    <scope>IDENTIFICATION</scope>
</reference>
<feature type="compositionally biased region" description="Basic residues" evidence="1">
    <location>
        <begin position="224"/>
        <end position="238"/>
    </location>
</feature>
<organism evidence="2 3">
    <name type="scientific">Panagrellus redivivus</name>
    <name type="common">Microworm</name>
    <dbReference type="NCBI Taxonomy" id="6233"/>
    <lineage>
        <taxon>Eukaryota</taxon>
        <taxon>Metazoa</taxon>
        <taxon>Ecdysozoa</taxon>
        <taxon>Nematoda</taxon>
        <taxon>Chromadorea</taxon>
        <taxon>Rhabditida</taxon>
        <taxon>Tylenchina</taxon>
        <taxon>Panagrolaimomorpha</taxon>
        <taxon>Panagrolaimoidea</taxon>
        <taxon>Panagrolaimidae</taxon>
        <taxon>Panagrellus</taxon>
    </lineage>
</organism>
<evidence type="ECO:0000313" key="2">
    <source>
        <dbReference type="Proteomes" id="UP000492821"/>
    </source>
</evidence>
<protein>
    <submittedName>
        <fullName evidence="3">Uncharacterized protein</fullName>
    </submittedName>
</protein>
<accession>A0A7E4VU81</accession>
<feature type="compositionally biased region" description="Basic residues" evidence="1">
    <location>
        <begin position="173"/>
        <end position="204"/>
    </location>
</feature>
<feature type="compositionally biased region" description="Low complexity" evidence="1">
    <location>
        <begin position="154"/>
        <end position="167"/>
    </location>
</feature>
<dbReference type="WBParaSite" id="Pan_g3292.t3">
    <property type="protein sequence ID" value="Pan_g3292.t3"/>
    <property type="gene ID" value="Pan_g3292"/>
</dbReference>